<feature type="domain" description="DNAJ-containing protein X-domain" evidence="1">
    <location>
        <begin position="4"/>
        <end position="83"/>
    </location>
</feature>
<dbReference type="Pfam" id="PF14308">
    <property type="entry name" value="DnaJ-X"/>
    <property type="match status" value="1"/>
</dbReference>
<dbReference type="InterPro" id="IPR026894">
    <property type="entry name" value="DnaJ_X"/>
</dbReference>
<dbReference type="AlphaFoldDB" id="W7G293"/>
<evidence type="ECO:0000313" key="2">
    <source>
        <dbReference type="EMBL" id="EUT82889.1"/>
    </source>
</evidence>
<dbReference type="Proteomes" id="UP000030666">
    <property type="component" value="Unassembled WGS sequence"/>
</dbReference>
<dbReference type="EMBL" id="KE123504">
    <property type="protein sequence ID" value="EUT82889.1"/>
    <property type="molecule type" value="Genomic_DNA"/>
</dbReference>
<protein>
    <recommendedName>
        <fullName evidence="1">DNAJ-containing protein X-domain domain-containing protein</fullName>
    </recommendedName>
</protein>
<dbReference type="PANTHER" id="PTHR44094:SF8">
    <property type="entry name" value="DNAJ HEAT SHOCK N-TERMINAL DOMAIN-CONTAINING PROTEIN-RELATED"/>
    <property type="match status" value="1"/>
</dbReference>
<reference evidence="2" key="1">
    <citation type="submission" date="2013-02" db="EMBL/GenBank/DDBJ databases">
        <title>The Genome Sequence of Plasmodium falciparum Santa Lucia.</title>
        <authorList>
            <consortium name="The Broad Institute Genome Sequencing Platform"/>
            <consortium name="The Broad Institute Genome Sequencing Center for Infectious Disease"/>
            <person name="Neafsey D."/>
            <person name="Cheeseman I."/>
            <person name="Volkman S."/>
            <person name="Adams J."/>
            <person name="Walker B."/>
            <person name="Young S.K."/>
            <person name="Zeng Q."/>
            <person name="Gargeya S."/>
            <person name="Fitzgerald M."/>
            <person name="Haas B."/>
            <person name="Abouelleil A."/>
            <person name="Alvarado L."/>
            <person name="Arachchi H.M."/>
            <person name="Berlin A.M."/>
            <person name="Chapman S.B."/>
            <person name="Dewar J."/>
            <person name="Goldberg J."/>
            <person name="Griggs A."/>
            <person name="Gujja S."/>
            <person name="Hansen M."/>
            <person name="Howarth C."/>
            <person name="Imamovic A."/>
            <person name="Larimer J."/>
            <person name="McCowan C."/>
            <person name="Murphy C."/>
            <person name="Neiman D."/>
            <person name="Pearson M."/>
            <person name="Priest M."/>
            <person name="Roberts A."/>
            <person name="Saif S."/>
            <person name="Shea T."/>
            <person name="Sisk P."/>
            <person name="Sykes S."/>
            <person name="Wortman J."/>
            <person name="Nusbaum C."/>
            <person name="Birren B."/>
        </authorList>
    </citation>
    <scope>NUCLEOTIDE SEQUENCE [LARGE SCALE GENOMIC DNA]</scope>
    <source>
        <strain evidence="2">Santa Lucia</strain>
    </source>
</reference>
<sequence>MFSEETLSLLEIDENKYFGFMTMHILTLILWDIEETTQYAASRVLRDEGVDENTRIKRAEALQILGKLMQKWSLNVKSKKEIREKDIIEIMEKARAYNM</sequence>
<dbReference type="InterPro" id="IPR052423">
    <property type="entry name" value="EMIR"/>
</dbReference>
<accession>W7G293</accession>
<gene>
    <name evidence="2" type="ORF">PFAG_03638</name>
</gene>
<name>W7G293_PLAFA</name>
<proteinExistence type="predicted"/>
<organism evidence="2">
    <name type="scientific">Plasmodium falciparum Santa Lucia</name>
    <dbReference type="NCBI Taxonomy" id="478859"/>
    <lineage>
        <taxon>Eukaryota</taxon>
        <taxon>Sar</taxon>
        <taxon>Alveolata</taxon>
        <taxon>Apicomplexa</taxon>
        <taxon>Aconoidasida</taxon>
        <taxon>Haemosporida</taxon>
        <taxon>Plasmodiidae</taxon>
        <taxon>Plasmodium</taxon>
        <taxon>Plasmodium (Laverania)</taxon>
    </lineage>
</organism>
<dbReference type="PANTHER" id="PTHR44094">
    <property type="entry name" value="DNAJ HEAT SHOCK N-TERMINAL DOMAIN-CONTAINING PROTEIN"/>
    <property type="match status" value="1"/>
</dbReference>
<evidence type="ECO:0000259" key="1">
    <source>
        <dbReference type="Pfam" id="PF14308"/>
    </source>
</evidence>